<comment type="caution">
    <text evidence="2">The sequence shown here is derived from an EMBL/GenBank/DDBJ whole genome shotgun (WGS) entry which is preliminary data.</text>
</comment>
<feature type="domain" description="Glucose/Sorbosone dehydrogenase" evidence="1">
    <location>
        <begin position="69"/>
        <end position="405"/>
    </location>
</feature>
<gene>
    <name evidence="2" type="ORF">AHMF7605_14500</name>
</gene>
<dbReference type="PANTHER" id="PTHR19328:SF75">
    <property type="entry name" value="ALDOSE SUGAR DEHYDROGENASE YLII"/>
    <property type="match status" value="1"/>
</dbReference>
<dbReference type="EMBL" id="PYFT01000001">
    <property type="protein sequence ID" value="PSR54631.1"/>
    <property type="molecule type" value="Genomic_DNA"/>
</dbReference>
<evidence type="ECO:0000313" key="3">
    <source>
        <dbReference type="Proteomes" id="UP000240357"/>
    </source>
</evidence>
<proteinExistence type="predicted"/>
<dbReference type="PANTHER" id="PTHR19328">
    <property type="entry name" value="HEDGEHOG-INTERACTING PROTEIN"/>
    <property type="match status" value="1"/>
</dbReference>
<dbReference type="AlphaFoldDB" id="A0A2T2YGI7"/>
<protein>
    <submittedName>
        <fullName evidence="2">Glucose sorbosone dehydrogenase</fullName>
    </submittedName>
</protein>
<dbReference type="Pfam" id="PF07995">
    <property type="entry name" value="GSDH"/>
    <property type="match status" value="1"/>
</dbReference>
<evidence type="ECO:0000259" key="1">
    <source>
        <dbReference type="Pfam" id="PF07995"/>
    </source>
</evidence>
<dbReference type="RefSeq" id="WP_106930470.1">
    <property type="nucleotide sequence ID" value="NZ_PYFT01000001.1"/>
</dbReference>
<dbReference type="InterPro" id="IPR012938">
    <property type="entry name" value="Glc/Sorbosone_DH"/>
</dbReference>
<organism evidence="2 3">
    <name type="scientific">Adhaeribacter arboris</name>
    <dbReference type="NCBI Taxonomy" id="2072846"/>
    <lineage>
        <taxon>Bacteria</taxon>
        <taxon>Pseudomonadati</taxon>
        <taxon>Bacteroidota</taxon>
        <taxon>Cytophagia</taxon>
        <taxon>Cytophagales</taxon>
        <taxon>Hymenobacteraceae</taxon>
        <taxon>Adhaeribacter</taxon>
    </lineage>
</organism>
<dbReference type="SUPFAM" id="SSF50952">
    <property type="entry name" value="Soluble quinoprotein glucose dehydrogenase"/>
    <property type="match status" value="1"/>
</dbReference>
<dbReference type="Gene3D" id="2.120.10.30">
    <property type="entry name" value="TolB, C-terminal domain"/>
    <property type="match status" value="1"/>
</dbReference>
<accession>A0A2T2YGI7</accession>
<dbReference type="Proteomes" id="UP000240357">
    <property type="component" value="Unassembled WGS sequence"/>
</dbReference>
<evidence type="ECO:0000313" key="2">
    <source>
        <dbReference type="EMBL" id="PSR54631.1"/>
    </source>
</evidence>
<reference evidence="2 3" key="1">
    <citation type="submission" date="2018-03" db="EMBL/GenBank/DDBJ databases">
        <title>Adhaeribacter sp. HMF7605 Genome sequencing and assembly.</title>
        <authorList>
            <person name="Kang H."/>
            <person name="Kang J."/>
            <person name="Cha I."/>
            <person name="Kim H."/>
            <person name="Joh K."/>
        </authorList>
    </citation>
    <scope>NUCLEOTIDE SEQUENCE [LARGE SCALE GENOMIC DNA]</scope>
    <source>
        <strain evidence="2 3">HMF7605</strain>
    </source>
</reference>
<dbReference type="InterPro" id="IPR011042">
    <property type="entry name" value="6-blade_b-propeller_TolB-like"/>
</dbReference>
<dbReference type="OrthoDB" id="9770043at2"/>
<sequence>MKKINKLLLVSLLLTFGLLAILQARQNQKSSNLALENLKRSTSPAKDKAAANVQLKVAFPNLTFEMPVEFVSPNDGTNRNFVIAQEGVIHVFPNNPGVKTTQKFLDITSKVVSGGERGLLGLAFHPDFKTNGYFYVNYTRGKNLETAISRFQVSKSNPNVADPKSEVVLLTYDQPYSNHNGGKVAFGKDGYLYIAAGDGGSGGDPQNNGQNKASLLGKILRIDVNKPSGNLKYSIPADNPFKGNKEGYREEIYAYGMRNPWRFSFDKTTGDLWVGDVGQNKIEEVDIVKNGQNYGWRVMEAEACFNPEDCDKKGYSLPVHSYQQGMDTGKSITGGHVYRGKKVAALKGKYVYGDYVTGNIWTLTPQGDGKYANASLMKLDGNISSFGEDANNELYLCSYNDGKIYTFASANAETAK</sequence>
<name>A0A2T2YGI7_9BACT</name>
<keyword evidence="3" id="KW-1185">Reference proteome</keyword>
<dbReference type="InterPro" id="IPR011041">
    <property type="entry name" value="Quinoprot_gluc/sorb_DH_b-prop"/>
</dbReference>